<dbReference type="InterPro" id="IPR044691">
    <property type="entry name" value="DCC1_Trx"/>
</dbReference>
<dbReference type="PANTHER" id="PTHR34290:SF2">
    <property type="entry name" value="OS04G0668800 PROTEIN"/>
    <property type="match status" value="1"/>
</dbReference>
<evidence type="ECO:0008006" key="2">
    <source>
        <dbReference type="Google" id="ProtNLM"/>
    </source>
</evidence>
<dbReference type="InterPro" id="IPR007263">
    <property type="entry name" value="DCC1-like"/>
</dbReference>
<dbReference type="GO" id="GO:0015035">
    <property type="term" value="F:protein-disulfide reductase activity"/>
    <property type="evidence" value="ECO:0007669"/>
    <property type="project" value="InterPro"/>
</dbReference>
<organism evidence="1">
    <name type="scientific">Chaetoceros debilis</name>
    <dbReference type="NCBI Taxonomy" id="122233"/>
    <lineage>
        <taxon>Eukaryota</taxon>
        <taxon>Sar</taxon>
        <taxon>Stramenopiles</taxon>
        <taxon>Ochrophyta</taxon>
        <taxon>Bacillariophyta</taxon>
        <taxon>Coscinodiscophyceae</taxon>
        <taxon>Chaetocerotophycidae</taxon>
        <taxon>Chaetocerotales</taxon>
        <taxon>Chaetocerotaceae</taxon>
        <taxon>Chaetoceros</taxon>
    </lineage>
</organism>
<evidence type="ECO:0000313" key="1">
    <source>
        <dbReference type="EMBL" id="CAE0478512.1"/>
    </source>
</evidence>
<name>A0A7S3VGB5_9STRA</name>
<accession>A0A7S3VGB5</accession>
<proteinExistence type="predicted"/>
<sequence>MIKKFVLSSSLLLSKNGQFVSSLLVSSGRSPIRSALNLFAAPPSSSFSSTRTSQIIKENANANANARLFSEEVNIIYDSKCNVCKLEIDFLARRDAEKINVGNPKLKMTDIEADEYDILDPANGGVSYEEGMKAIHAVTSDGKVLKGVPVFSLAYEQVQLGWLFKVTTWPIVKQLVDVGYNIFAKYRTNLTRGASVETLVQQYEEEKKLEQRIKDDDCEVCNKLQNHPFEMKR</sequence>
<dbReference type="AlphaFoldDB" id="A0A7S3VGB5"/>
<dbReference type="EMBL" id="HBIO01030515">
    <property type="protein sequence ID" value="CAE0478512.1"/>
    <property type="molecule type" value="Transcribed_RNA"/>
</dbReference>
<gene>
    <name evidence="1" type="ORF">CDEB00056_LOCUS23365</name>
</gene>
<protein>
    <recommendedName>
        <fullName evidence="2">DUF393 domain-containing protein</fullName>
    </recommendedName>
</protein>
<dbReference type="Pfam" id="PF04134">
    <property type="entry name" value="DCC1-like"/>
    <property type="match status" value="1"/>
</dbReference>
<dbReference type="PANTHER" id="PTHR34290">
    <property type="entry name" value="SI:CH73-390P7.2"/>
    <property type="match status" value="1"/>
</dbReference>
<reference evidence="1" key="1">
    <citation type="submission" date="2021-01" db="EMBL/GenBank/DDBJ databases">
        <authorList>
            <person name="Corre E."/>
            <person name="Pelletier E."/>
            <person name="Niang G."/>
            <person name="Scheremetjew M."/>
            <person name="Finn R."/>
            <person name="Kale V."/>
            <person name="Holt S."/>
            <person name="Cochrane G."/>
            <person name="Meng A."/>
            <person name="Brown T."/>
            <person name="Cohen L."/>
        </authorList>
    </citation>
    <scope>NUCLEOTIDE SEQUENCE</scope>
    <source>
        <strain evidence="1">MM31A-1</strain>
    </source>
</reference>